<feature type="signal peptide" evidence="2">
    <location>
        <begin position="1"/>
        <end position="24"/>
    </location>
</feature>
<evidence type="ECO:0000313" key="4">
    <source>
        <dbReference type="Proteomes" id="UP000267585"/>
    </source>
</evidence>
<feature type="chain" id="PRO_5018523244" evidence="2">
    <location>
        <begin position="25"/>
        <end position="422"/>
    </location>
</feature>
<reference evidence="3 4" key="1">
    <citation type="submission" date="2018-11" db="EMBL/GenBank/DDBJ databases">
        <title>Arenibacter aquaticus sp.nov., a marine bacterium isolated from surface seawater in the South China Sea.</title>
        <authorList>
            <person name="Guo J."/>
            <person name="Sun J."/>
        </authorList>
    </citation>
    <scope>NUCLEOTIDE SEQUENCE [LARGE SCALE GENOMIC DNA]</scope>
    <source>
        <strain evidence="3 4">GUO666</strain>
    </source>
</reference>
<dbReference type="InterPro" id="IPR011659">
    <property type="entry name" value="WD40"/>
</dbReference>
<dbReference type="RefSeq" id="WP_126163473.1">
    <property type="nucleotide sequence ID" value="NZ_RQPJ01000021.1"/>
</dbReference>
<dbReference type="EMBL" id="RQPJ01000021">
    <property type="protein sequence ID" value="RTE51788.1"/>
    <property type="molecule type" value="Genomic_DNA"/>
</dbReference>
<keyword evidence="4" id="KW-1185">Reference proteome</keyword>
<accession>A0A3S0ABQ6</accession>
<name>A0A3S0ABQ6_9FLAO</name>
<feature type="region of interest" description="Disordered" evidence="1">
    <location>
        <begin position="131"/>
        <end position="150"/>
    </location>
</feature>
<evidence type="ECO:0000313" key="3">
    <source>
        <dbReference type="EMBL" id="RTE51788.1"/>
    </source>
</evidence>
<evidence type="ECO:0000256" key="1">
    <source>
        <dbReference type="SAM" id="MobiDB-lite"/>
    </source>
</evidence>
<comment type="caution">
    <text evidence="3">The sequence shown here is derived from an EMBL/GenBank/DDBJ whole genome shotgun (WGS) entry which is preliminary data.</text>
</comment>
<dbReference type="InterPro" id="IPR011042">
    <property type="entry name" value="6-blade_b-propeller_TolB-like"/>
</dbReference>
<dbReference type="OrthoDB" id="1413558at2"/>
<proteinExistence type="predicted"/>
<organism evidence="3 4">
    <name type="scientific">Arenibacter aquaticus</name>
    <dbReference type="NCBI Taxonomy" id="2489054"/>
    <lineage>
        <taxon>Bacteria</taxon>
        <taxon>Pseudomonadati</taxon>
        <taxon>Bacteroidota</taxon>
        <taxon>Flavobacteriia</taxon>
        <taxon>Flavobacteriales</taxon>
        <taxon>Flavobacteriaceae</taxon>
        <taxon>Arenibacter</taxon>
    </lineage>
</organism>
<protein>
    <submittedName>
        <fullName evidence="3">Cell envelope biogenesis protein OmpA</fullName>
    </submittedName>
</protein>
<dbReference type="SUPFAM" id="SSF82171">
    <property type="entry name" value="DPP6 N-terminal domain-like"/>
    <property type="match status" value="1"/>
</dbReference>
<sequence length="422" mass="47252">MNNSMNYKGILGCFIMLFCSLATAQHSKTYPDESSQLASKRMAYYEELHNMGFKDSEIFQDLGNANFLAGNYGEAVFWYHKLMELPTDESTSKGYTERYNYALNKIKATNLDAPFEQKDWVAEVKADYQLKNDREQPSSRHGTQHKFKELDFLQEDKSNTSQALTMEDLGLEDNLGTDQQKNSKFSYSAPVAVTADGNTAYFSKATYTKPVYGLFSKKQIVHKIFKAKKVNGKWHNVEEVALAPNNSSTIHPTISPDGKRLFFASDMPGTFGKYDIYVADIKSDGSFGVAKNLGQKVNTEDNDLYPKFGGGSSLFFASEGRDGFGGLDVYMVQVDKKKVSPSVNLGSPINSHKDDFSISLMANSGIAYVMSNRGDGTNKPQQLAFSYSNDRNKRNLDKKDFNSLEAIQENSNIDYSTSVFEE</sequence>
<evidence type="ECO:0000256" key="2">
    <source>
        <dbReference type="SAM" id="SignalP"/>
    </source>
</evidence>
<dbReference type="Proteomes" id="UP000267585">
    <property type="component" value="Unassembled WGS sequence"/>
</dbReference>
<dbReference type="AlphaFoldDB" id="A0A3S0ABQ6"/>
<keyword evidence="2" id="KW-0732">Signal</keyword>
<gene>
    <name evidence="3" type="ORF">EHW67_16385</name>
</gene>
<dbReference type="Pfam" id="PF07676">
    <property type="entry name" value="PD40"/>
    <property type="match status" value="1"/>
</dbReference>
<dbReference type="Gene3D" id="2.120.10.30">
    <property type="entry name" value="TolB, C-terminal domain"/>
    <property type="match status" value="1"/>
</dbReference>